<dbReference type="InterPro" id="IPR007037">
    <property type="entry name" value="SIP_rossman_dom"/>
</dbReference>
<dbReference type="SUPFAM" id="SSF63380">
    <property type="entry name" value="Riboflavin synthase domain-like"/>
    <property type="match status" value="1"/>
</dbReference>
<dbReference type="InterPro" id="IPR017927">
    <property type="entry name" value="FAD-bd_FR_type"/>
</dbReference>
<dbReference type="Pfam" id="PF08021">
    <property type="entry name" value="FAD_binding_9"/>
    <property type="match status" value="1"/>
</dbReference>
<gene>
    <name evidence="2" type="ORF">E2R54_00745</name>
</gene>
<dbReference type="Pfam" id="PF04954">
    <property type="entry name" value="SIP"/>
    <property type="match status" value="1"/>
</dbReference>
<accession>A0A4R5YKK6</accession>
<name>A0A4R5YKK6_9MICO</name>
<dbReference type="CDD" id="cd06193">
    <property type="entry name" value="siderophore_interacting"/>
    <property type="match status" value="1"/>
</dbReference>
<dbReference type="Proteomes" id="UP000295633">
    <property type="component" value="Unassembled WGS sequence"/>
</dbReference>
<dbReference type="InterPro" id="IPR017938">
    <property type="entry name" value="Riboflavin_synthase-like_b-brl"/>
</dbReference>
<comment type="caution">
    <text evidence="2">The sequence shown here is derived from an EMBL/GenBank/DDBJ whole genome shotgun (WGS) entry which is preliminary data.</text>
</comment>
<dbReference type="InterPro" id="IPR013113">
    <property type="entry name" value="SIP_FAD-bd"/>
</dbReference>
<proteinExistence type="predicted"/>
<evidence type="ECO:0000313" key="3">
    <source>
        <dbReference type="Proteomes" id="UP000295633"/>
    </source>
</evidence>
<dbReference type="PROSITE" id="PS51384">
    <property type="entry name" value="FAD_FR"/>
    <property type="match status" value="1"/>
</dbReference>
<evidence type="ECO:0000259" key="1">
    <source>
        <dbReference type="PROSITE" id="PS51384"/>
    </source>
</evidence>
<dbReference type="Gene3D" id="3.40.50.80">
    <property type="entry name" value="Nucleotide-binding domain of ferredoxin-NADP reductase (FNR) module"/>
    <property type="match status" value="1"/>
</dbReference>
<dbReference type="PANTHER" id="PTHR30157:SF0">
    <property type="entry name" value="NADPH-DEPENDENT FERRIC-CHELATE REDUCTASE"/>
    <property type="match status" value="1"/>
</dbReference>
<reference evidence="2 3" key="1">
    <citation type="submission" date="2019-03" db="EMBL/GenBank/DDBJ databases">
        <title>Genome Sequencing and Assembly of Various Microbes Isolated from Partially Reclaimed Soil and Acid Mine Drainage (AMD) Site.</title>
        <authorList>
            <person name="Steinbock B."/>
            <person name="Bechtold R."/>
            <person name="Sevigny J.L."/>
            <person name="Thomas D."/>
            <person name="Cuthill L.R."/>
            <person name="Aveiro Johannsen E.J."/>
            <person name="Thomas K."/>
            <person name="Ghosh A."/>
        </authorList>
    </citation>
    <scope>NUCLEOTIDE SEQUENCE [LARGE SCALE GENOMIC DNA]</scope>
    <source>
        <strain evidence="2 3">F-B2</strain>
    </source>
</reference>
<dbReference type="InterPro" id="IPR039374">
    <property type="entry name" value="SIP_fam"/>
</dbReference>
<protein>
    <submittedName>
        <fullName evidence="2">Siderophore-interacting protein</fullName>
    </submittedName>
</protein>
<dbReference type="GO" id="GO:0016491">
    <property type="term" value="F:oxidoreductase activity"/>
    <property type="evidence" value="ECO:0007669"/>
    <property type="project" value="InterPro"/>
</dbReference>
<dbReference type="EMBL" id="SMZX01000001">
    <property type="protein sequence ID" value="TDL45052.1"/>
    <property type="molecule type" value="Genomic_DNA"/>
</dbReference>
<dbReference type="InterPro" id="IPR039261">
    <property type="entry name" value="FNR_nucleotide-bd"/>
</dbReference>
<feature type="domain" description="FAD-binding FR-type" evidence="1">
    <location>
        <begin position="19"/>
        <end position="131"/>
    </location>
</feature>
<dbReference type="STRING" id="273677.BW34_02698"/>
<dbReference type="AlphaFoldDB" id="A0A4R5YKK6"/>
<dbReference type="RefSeq" id="WP_133398325.1">
    <property type="nucleotide sequence ID" value="NZ_SMZX01000001.1"/>
</dbReference>
<dbReference type="PANTHER" id="PTHR30157">
    <property type="entry name" value="FERRIC REDUCTASE, NADPH-DEPENDENT"/>
    <property type="match status" value="1"/>
</dbReference>
<dbReference type="Gene3D" id="2.40.30.10">
    <property type="entry name" value="Translation factors"/>
    <property type="match status" value="1"/>
</dbReference>
<evidence type="ECO:0000313" key="2">
    <source>
        <dbReference type="EMBL" id="TDL45052.1"/>
    </source>
</evidence>
<sequence length="262" mass="27993">MSSVKSASSFRLERQPLDLTFRRATLAARTWETSTYVRVRLEGDDLRGFTSLGSDDHMRLFFPAGDTDDLEVMRQSPSREYTPLAWDADAGWLEVEFAVHGDDGVAAPWAATAPLGSVIGVGGPRGSMVIAGRPDSWFLAGDETAVPAIRRFAALMDEDATGRVLIEVTDAAHELAVAAPTGVTVAFAHRGDALPGTALAAALDDLSEGERPAGDVFGFVAAEQGVVKAGRRLLLERWGAASDQVVVKGYWKAGEAEYHAPH</sequence>
<organism evidence="2 3">
    <name type="scientific">Microbacterium oleivorans</name>
    <dbReference type="NCBI Taxonomy" id="273677"/>
    <lineage>
        <taxon>Bacteria</taxon>
        <taxon>Bacillati</taxon>
        <taxon>Actinomycetota</taxon>
        <taxon>Actinomycetes</taxon>
        <taxon>Micrococcales</taxon>
        <taxon>Microbacteriaceae</taxon>
        <taxon>Microbacterium</taxon>
    </lineage>
</organism>